<feature type="transmembrane region" description="Helical" evidence="8">
    <location>
        <begin position="95"/>
        <end position="113"/>
    </location>
</feature>
<evidence type="ECO:0000313" key="10">
    <source>
        <dbReference type="Proteomes" id="UP001501752"/>
    </source>
</evidence>
<evidence type="ECO:0000256" key="6">
    <source>
        <dbReference type="RuleBase" id="RU000477"/>
    </source>
</evidence>
<comment type="caution">
    <text evidence="9">The sequence shown here is derived from an EMBL/GenBank/DDBJ whole genome shotgun (WGS) entry which is preliminary data.</text>
</comment>
<evidence type="ECO:0000256" key="8">
    <source>
        <dbReference type="SAM" id="Phobius"/>
    </source>
</evidence>
<proteinExistence type="inferred from homology"/>
<dbReference type="PANTHER" id="PTHR19139">
    <property type="entry name" value="AQUAPORIN TRANSPORTER"/>
    <property type="match status" value="1"/>
</dbReference>
<dbReference type="InterPro" id="IPR034294">
    <property type="entry name" value="Aquaporin_transptr"/>
</dbReference>
<keyword evidence="10" id="KW-1185">Reference proteome</keyword>
<dbReference type="InterPro" id="IPR023271">
    <property type="entry name" value="Aquaporin-like"/>
</dbReference>
<dbReference type="Proteomes" id="UP001501752">
    <property type="component" value="Unassembled WGS sequence"/>
</dbReference>
<dbReference type="Gene3D" id="1.20.1080.10">
    <property type="entry name" value="Glycerol uptake facilitator protein"/>
    <property type="match status" value="2"/>
</dbReference>
<comment type="subcellular location">
    <subcellularLocation>
        <location evidence="1">Membrane</location>
        <topology evidence="1">Multi-pass membrane protein</topology>
    </subcellularLocation>
</comment>
<keyword evidence="5 8" id="KW-0472">Membrane</keyword>
<protein>
    <recommendedName>
        <fullName evidence="11">Glycerol uptake facilitator-like aquaporin</fullName>
    </recommendedName>
</protein>
<evidence type="ECO:0000256" key="5">
    <source>
        <dbReference type="ARBA" id="ARBA00023136"/>
    </source>
</evidence>
<reference evidence="10" key="1">
    <citation type="journal article" date="2019" name="Int. J. Syst. Evol. Microbiol.">
        <title>The Global Catalogue of Microorganisms (GCM) 10K type strain sequencing project: providing services to taxonomists for standard genome sequencing and annotation.</title>
        <authorList>
            <consortium name="The Broad Institute Genomics Platform"/>
            <consortium name="The Broad Institute Genome Sequencing Center for Infectious Disease"/>
            <person name="Wu L."/>
            <person name="Ma J."/>
        </authorList>
    </citation>
    <scope>NUCLEOTIDE SEQUENCE [LARGE SCALE GENOMIC DNA]</scope>
    <source>
        <strain evidence="10">JCM 13006</strain>
    </source>
</reference>
<keyword evidence="3 6" id="KW-0812">Transmembrane</keyword>
<sequence>MTGMMTTPLPRRLAAEAVGTALLAAVLVGSGVRASGLSADGGVQLLANVLASVLALGVLVALLSPVSGAHLNPVLTAAAWWTGRRDGTGPGAGELGGYLLAQLGGAVAGVALADAMFGRPLLAPATQVRASGQLWLAEAVATGGLVLLVFGLLRTGRGRLAPVAVAAWIGAACWGTSSGSFANPALTVGRALSDGYTGIAPGSVAGFVLAQVAGAVVGLALVAVVFGPRPGPGARPGSGGDGRGGGGEEGLGAAQRGGVVEDLPGLAAVAQQ</sequence>
<evidence type="ECO:0008006" key="11">
    <source>
        <dbReference type="Google" id="ProtNLM"/>
    </source>
</evidence>
<feature type="transmembrane region" description="Helical" evidence="8">
    <location>
        <begin position="133"/>
        <end position="153"/>
    </location>
</feature>
<organism evidence="9 10">
    <name type="scientific">Kitasatospora terrestris</name>
    <dbReference type="NCBI Taxonomy" id="258051"/>
    <lineage>
        <taxon>Bacteria</taxon>
        <taxon>Bacillati</taxon>
        <taxon>Actinomycetota</taxon>
        <taxon>Actinomycetes</taxon>
        <taxon>Kitasatosporales</taxon>
        <taxon>Streptomycetaceae</taxon>
        <taxon>Kitasatospora</taxon>
    </lineage>
</organism>
<dbReference type="PRINTS" id="PR00783">
    <property type="entry name" value="MINTRINSICP"/>
</dbReference>
<dbReference type="EMBL" id="BAABIS010000001">
    <property type="protein sequence ID" value="GAA4856820.1"/>
    <property type="molecule type" value="Genomic_DNA"/>
</dbReference>
<evidence type="ECO:0000256" key="2">
    <source>
        <dbReference type="ARBA" id="ARBA00006175"/>
    </source>
</evidence>
<keyword evidence="4 8" id="KW-1133">Transmembrane helix</keyword>
<feature type="compositionally biased region" description="Gly residues" evidence="7">
    <location>
        <begin position="234"/>
        <end position="250"/>
    </location>
</feature>
<evidence type="ECO:0000256" key="4">
    <source>
        <dbReference type="ARBA" id="ARBA00022989"/>
    </source>
</evidence>
<evidence type="ECO:0000256" key="3">
    <source>
        <dbReference type="ARBA" id="ARBA00022692"/>
    </source>
</evidence>
<evidence type="ECO:0000256" key="7">
    <source>
        <dbReference type="SAM" id="MobiDB-lite"/>
    </source>
</evidence>
<feature type="transmembrane region" description="Helical" evidence="8">
    <location>
        <begin position="160"/>
        <end position="182"/>
    </location>
</feature>
<gene>
    <name evidence="9" type="ORF">GCM10023235_38010</name>
</gene>
<feature type="transmembrane region" description="Helical" evidence="8">
    <location>
        <begin position="202"/>
        <end position="226"/>
    </location>
</feature>
<keyword evidence="6" id="KW-0813">Transport</keyword>
<dbReference type="PANTHER" id="PTHR19139:SF199">
    <property type="entry name" value="MIP17260P"/>
    <property type="match status" value="1"/>
</dbReference>
<evidence type="ECO:0000313" key="9">
    <source>
        <dbReference type="EMBL" id="GAA4856820.1"/>
    </source>
</evidence>
<feature type="region of interest" description="Disordered" evidence="7">
    <location>
        <begin position="232"/>
        <end position="259"/>
    </location>
</feature>
<dbReference type="Pfam" id="PF00230">
    <property type="entry name" value="MIP"/>
    <property type="match status" value="1"/>
</dbReference>
<comment type="similarity">
    <text evidence="2 6">Belongs to the MIP/aquaporin (TC 1.A.8) family.</text>
</comment>
<dbReference type="InterPro" id="IPR000425">
    <property type="entry name" value="MIP"/>
</dbReference>
<evidence type="ECO:0000256" key="1">
    <source>
        <dbReference type="ARBA" id="ARBA00004141"/>
    </source>
</evidence>
<name>A0ABP9DQN3_9ACTN</name>
<dbReference type="SUPFAM" id="SSF81338">
    <property type="entry name" value="Aquaporin-like"/>
    <property type="match status" value="1"/>
</dbReference>
<accession>A0ABP9DQN3</accession>
<feature type="transmembrane region" description="Helical" evidence="8">
    <location>
        <begin position="44"/>
        <end position="63"/>
    </location>
</feature>